<dbReference type="PANTHER" id="PTHR31471">
    <property type="entry name" value="OS02G0116800 PROTEIN"/>
    <property type="match status" value="1"/>
</dbReference>
<protein>
    <submittedName>
        <fullName evidence="4">Remorin 1.4 isoform X1</fullName>
    </submittedName>
</protein>
<dbReference type="GeneID" id="108984876"/>
<evidence type="ECO:0000256" key="2">
    <source>
        <dbReference type="SAM" id="MobiDB-lite"/>
    </source>
</evidence>
<feature type="compositionally biased region" description="Polar residues" evidence="2">
    <location>
        <begin position="191"/>
        <end position="222"/>
    </location>
</feature>
<dbReference type="Proteomes" id="UP000235220">
    <property type="component" value="Chromosome 13"/>
</dbReference>
<name>A0A2I4DZE1_JUGRE</name>
<feature type="region of interest" description="Disordered" evidence="2">
    <location>
        <begin position="84"/>
        <end position="146"/>
    </location>
</feature>
<reference evidence="4" key="1">
    <citation type="submission" date="2025-08" db="UniProtKB">
        <authorList>
            <consortium name="RefSeq"/>
        </authorList>
    </citation>
    <scope>IDENTIFICATION</scope>
    <source>
        <tissue evidence="4">Leaves</tissue>
    </source>
</reference>
<evidence type="ECO:0000313" key="3">
    <source>
        <dbReference type="Proteomes" id="UP000235220"/>
    </source>
</evidence>
<dbReference type="OrthoDB" id="1879425at2759"/>
<accession>A0A2I4DZE1</accession>
<feature type="region of interest" description="Disordered" evidence="2">
    <location>
        <begin position="256"/>
        <end position="281"/>
    </location>
</feature>
<comment type="similarity">
    <text evidence="1">Belongs to the remorin family.</text>
</comment>
<dbReference type="AlphaFoldDB" id="A0A2I4DZE1"/>
<dbReference type="PANTHER" id="PTHR31471:SF51">
    <property type="entry name" value="REMORIN FAMILY PROTEIN"/>
    <property type="match status" value="1"/>
</dbReference>
<feature type="compositionally biased region" description="Basic and acidic residues" evidence="2">
    <location>
        <begin position="303"/>
        <end position="323"/>
    </location>
</feature>
<feature type="region of interest" description="Disordered" evidence="2">
    <location>
        <begin position="173"/>
        <end position="226"/>
    </location>
</feature>
<organism evidence="3 4">
    <name type="scientific">Juglans regia</name>
    <name type="common">English walnut</name>
    <dbReference type="NCBI Taxonomy" id="51240"/>
    <lineage>
        <taxon>Eukaryota</taxon>
        <taxon>Viridiplantae</taxon>
        <taxon>Streptophyta</taxon>
        <taxon>Embryophyta</taxon>
        <taxon>Tracheophyta</taxon>
        <taxon>Spermatophyta</taxon>
        <taxon>Magnoliopsida</taxon>
        <taxon>eudicotyledons</taxon>
        <taxon>Gunneridae</taxon>
        <taxon>Pentapetalae</taxon>
        <taxon>rosids</taxon>
        <taxon>fabids</taxon>
        <taxon>Fagales</taxon>
        <taxon>Juglandaceae</taxon>
        <taxon>Juglans</taxon>
    </lineage>
</organism>
<dbReference type="FunCoup" id="A0A2I4DZE1">
    <property type="interactions" value="387"/>
</dbReference>
<evidence type="ECO:0000313" key="4">
    <source>
        <dbReference type="RefSeq" id="XP_018812506.1"/>
    </source>
</evidence>
<keyword evidence="3" id="KW-1185">Reference proteome</keyword>
<sequence>MDAWVKQTRLRFPGVHKEKIEEAGSIRDRRIPLQKSQSFKEKKKSQNWLQRQFSRQMSQEYHSDNGIGRAAAVAAAAFAIKRLEETHIPDPKKTSQRPETSLTVIKSIKEDQPSLAAEPGRTSKRFSGETSRKIPESQESEFPITATITAKTPIQLVPSIKRTPTFVEHLNSNIGLNPETTPPKSEPPVTFKSTIPPNEIQRQSSTKPGTPPTVTRQQSSMGSVIEETKADAWEKAELAKIKHRYEKQKSTITSWEEKKKAKARRKLDRTQMQSELEGRRKHALEEFRDDIEFIDQIAGGARVKAEERRNKKEIKAREKANKIRTTGKEPKTCCCF</sequence>
<gene>
    <name evidence="4" type="primary">LOC108984876</name>
</gene>
<dbReference type="InterPro" id="IPR005516">
    <property type="entry name" value="Remorin_C"/>
</dbReference>
<dbReference type="RefSeq" id="XP_018812506.1">
    <property type="nucleotide sequence ID" value="XM_018956961.2"/>
</dbReference>
<proteinExistence type="inferred from homology"/>
<feature type="compositionally biased region" description="Basic and acidic residues" evidence="2">
    <location>
        <begin position="84"/>
        <end position="93"/>
    </location>
</feature>
<dbReference type="Pfam" id="PF03763">
    <property type="entry name" value="Remorin_C"/>
    <property type="match status" value="1"/>
</dbReference>
<dbReference type="Gramene" id="Jr13_14660_p1">
    <property type="protein sequence ID" value="cds.Jr13_14660_p1"/>
    <property type="gene ID" value="Jr13_14660"/>
</dbReference>
<evidence type="ECO:0000256" key="1">
    <source>
        <dbReference type="ARBA" id="ARBA00005711"/>
    </source>
</evidence>
<feature type="compositionally biased region" description="Basic and acidic residues" evidence="2">
    <location>
        <begin position="126"/>
        <end position="136"/>
    </location>
</feature>
<feature type="region of interest" description="Disordered" evidence="2">
    <location>
        <begin position="301"/>
        <end position="323"/>
    </location>
</feature>
<dbReference type="KEGG" id="jre:108984876"/>
<dbReference type="STRING" id="51240.A0A2I4DZE1"/>